<gene>
    <name evidence="1" type="ORF">PXEA_LOCUS5351</name>
</gene>
<sequence>MALLPSPIWACSASVLSVPSLVPHRPAFWPSAALSSASCQTLMRLEGKHYTSISPLTHRHMHAIYIGRD</sequence>
<evidence type="ECO:0000313" key="1">
    <source>
        <dbReference type="EMBL" id="VEL11911.1"/>
    </source>
</evidence>
<keyword evidence="2" id="KW-1185">Reference proteome</keyword>
<proteinExistence type="predicted"/>
<comment type="caution">
    <text evidence="1">The sequence shown here is derived from an EMBL/GenBank/DDBJ whole genome shotgun (WGS) entry which is preliminary data.</text>
</comment>
<evidence type="ECO:0000313" key="2">
    <source>
        <dbReference type="Proteomes" id="UP000784294"/>
    </source>
</evidence>
<dbReference type="AlphaFoldDB" id="A0A3S4ZHW8"/>
<name>A0A3S4ZHW8_9PLAT</name>
<dbReference type="EMBL" id="CAAALY010013240">
    <property type="protein sequence ID" value="VEL11911.1"/>
    <property type="molecule type" value="Genomic_DNA"/>
</dbReference>
<reference evidence="1" key="1">
    <citation type="submission" date="2018-11" db="EMBL/GenBank/DDBJ databases">
        <authorList>
            <consortium name="Pathogen Informatics"/>
        </authorList>
    </citation>
    <scope>NUCLEOTIDE SEQUENCE</scope>
</reference>
<organism evidence="1 2">
    <name type="scientific">Protopolystoma xenopodis</name>
    <dbReference type="NCBI Taxonomy" id="117903"/>
    <lineage>
        <taxon>Eukaryota</taxon>
        <taxon>Metazoa</taxon>
        <taxon>Spiralia</taxon>
        <taxon>Lophotrochozoa</taxon>
        <taxon>Platyhelminthes</taxon>
        <taxon>Monogenea</taxon>
        <taxon>Polyopisthocotylea</taxon>
        <taxon>Polystomatidea</taxon>
        <taxon>Polystomatidae</taxon>
        <taxon>Protopolystoma</taxon>
    </lineage>
</organism>
<dbReference type="Proteomes" id="UP000784294">
    <property type="component" value="Unassembled WGS sequence"/>
</dbReference>
<accession>A0A3S4ZHW8</accession>
<protein>
    <submittedName>
        <fullName evidence="1">Uncharacterized protein</fullName>
    </submittedName>
</protein>